<dbReference type="Pfam" id="PF02353">
    <property type="entry name" value="CMAS"/>
    <property type="match status" value="1"/>
</dbReference>
<dbReference type="KEGG" id="cqn:G7Y29_05325"/>
<dbReference type="InterPro" id="IPR029063">
    <property type="entry name" value="SAM-dependent_MTases_sf"/>
</dbReference>
<dbReference type="PANTHER" id="PTHR43667:SF2">
    <property type="entry name" value="FATTY ACID C-METHYL TRANSFERASE"/>
    <property type="match status" value="1"/>
</dbReference>
<proteinExistence type="predicted"/>
<organism evidence="1 2">
    <name type="scientific">Corynebacterium qintianiae</name>
    <dbReference type="NCBI Taxonomy" id="2709392"/>
    <lineage>
        <taxon>Bacteria</taxon>
        <taxon>Bacillati</taxon>
        <taxon>Actinomycetota</taxon>
        <taxon>Actinomycetes</taxon>
        <taxon>Mycobacteriales</taxon>
        <taxon>Corynebacteriaceae</taxon>
        <taxon>Corynebacterium</taxon>
    </lineage>
</organism>
<keyword evidence="1" id="KW-0808">Transferase</keyword>
<dbReference type="AlphaFoldDB" id="A0A7T0KP37"/>
<dbReference type="SUPFAM" id="SSF53335">
    <property type="entry name" value="S-adenosyl-L-methionine-dependent methyltransferases"/>
    <property type="match status" value="1"/>
</dbReference>
<dbReference type="Proteomes" id="UP000594586">
    <property type="component" value="Chromosome"/>
</dbReference>
<protein>
    <submittedName>
        <fullName evidence="1">Class I SAM-dependent methyltransferase</fullName>
    </submittedName>
</protein>
<gene>
    <name evidence="1" type="ORF">G7Y29_05325</name>
</gene>
<dbReference type="InterPro" id="IPR050723">
    <property type="entry name" value="CFA/CMAS"/>
</dbReference>
<reference evidence="1 2" key="1">
    <citation type="submission" date="2020-11" db="EMBL/GenBank/DDBJ databases">
        <title>Corynebacterium sp. MC1420.</title>
        <authorList>
            <person name="Zhou J."/>
        </authorList>
    </citation>
    <scope>NUCLEOTIDE SEQUENCE [LARGE SCALE GENOMIC DNA]</scope>
    <source>
        <strain evidence="1 2">MC1420</strain>
    </source>
</reference>
<dbReference type="GO" id="GO:0032259">
    <property type="term" value="P:methylation"/>
    <property type="evidence" value="ECO:0007669"/>
    <property type="project" value="UniProtKB-KW"/>
</dbReference>
<dbReference type="EMBL" id="CP064955">
    <property type="protein sequence ID" value="QPK84291.1"/>
    <property type="molecule type" value="Genomic_DNA"/>
</dbReference>
<name>A0A7T0KP37_9CORY</name>
<dbReference type="Gene3D" id="3.40.50.150">
    <property type="entry name" value="Vaccinia Virus protein VP39"/>
    <property type="match status" value="1"/>
</dbReference>
<evidence type="ECO:0000313" key="1">
    <source>
        <dbReference type="EMBL" id="QPK84291.1"/>
    </source>
</evidence>
<keyword evidence="2" id="KW-1185">Reference proteome</keyword>
<dbReference type="PANTHER" id="PTHR43667">
    <property type="entry name" value="CYCLOPROPANE-FATTY-ACYL-PHOSPHOLIPID SYNTHASE"/>
    <property type="match status" value="1"/>
</dbReference>
<dbReference type="GO" id="GO:0008168">
    <property type="term" value="F:methyltransferase activity"/>
    <property type="evidence" value="ECO:0007669"/>
    <property type="project" value="UniProtKB-KW"/>
</dbReference>
<accession>A0A7T0KP37</accession>
<keyword evidence="1" id="KW-0489">Methyltransferase</keyword>
<evidence type="ECO:0000313" key="2">
    <source>
        <dbReference type="Proteomes" id="UP000594586"/>
    </source>
</evidence>
<sequence>MRAKARFAEAKFAAACAKAGLELDPGVGAHIVVEHDAVFRRVADSGWVGLAEGYMAGEWASPSSSMLVDALVALLRVDYRPRTPGIAAGQLDPAGEIPPDLVQHFSGDGMSGFAGHFATGVPTTERVRVKFYAPRSGQAGASYFVDRTEFTAPLDAERGDLGDVQQRSVEMLLDAALAGRGTHLLEYPSSGGAVGLAAAKRGATVDAWVADERAEAALRDRLVYAGVGGAVHVEMVGQSWLVMPKRRGHYDCVVGVERLETLSAARKADYLAAMGRLVEPGGRVVMQTILRTPAFTPAASAALESLRAYIWPGLSFATPEGLARTVDRRTSLRIVSETRAPEHLEASLRLQREMFDGRFREAAADGFDLVYRRLWQWQFALKEALARLGMIDLAQVTMVPRDRRGRR</sequence>